<gene>
    <name evidence="3" type="ORF">BV898_17223</name>
</gene>
<proteinExistence type="predicted"/>
<dbReference type="Proteomes" id="UP000192578">
    <property type="component" value="Unassembled WGS sequence"/>
</dbReference>
<evidence type="ECO:0000259" key="2">
    <source>
        <dbReference type="PROSITE" id="PS51390"/>
    </source>
</evidence>
<dbReference type="PRINTS" id="PR00003">
    <property type="entry name" value="4DISULPHCORE"/>
</dbReference>
<dbReference type="SUPFAM" id="SSF57256">
    <property type="entry name" value="Elafin-like"/>
    <property type="match status" value="1"/>
</dbReference>
<dbReference type="Pfam" id="PF00095">
    <property type="entry name" value="WAP"/>
    <property type="match status" value="1"/>
</dbReference>
<organism evidence="3 4">
    <name type="scientific">Hypsibius exemplaris</name>
    <name type="common">Freshwater tardigrade</name>
    <dbReference type="NCBI Taxonomy" id="2072580"/>
    <lineage>
        <taxon>Eukaryota</taxon>
        <taxon>Metazoa</taxon>
        <taxon>Ecdysozoa</taxon>
        <taxon>Tardigrada</taxon>
        <taxon>Eutardigrada</taxon>
        <taxon>Parachela</taxon>
        <taxon>Hypsibioidea</taxon>
        <taxon>Hypsibiidae</taxon>
        <taxon>Hypsibius</taxon>
    </lineage>
</organism>
<name>A0A9X6NLW8_HYPEX</name>
<dbReference type="CDD" id="cd00199">
    <property type="entry name" value="WAP"/>
    <property type="match status" value="1"/>
</dbReference>
<evidence type="ECO:0000313" key="3">
    <source>
        <dbReference type="EMBL" id="OWA52781.1"/>
    </source>
</evidence>
<evidence type="ECO:0000256" key="1">
    <source>
        <dbReference type="SAM" id="SignalP"/>
    </source>
</evidence>
<dbReference type="PROSITE" id="PS51390">
    <property type="entry name" value="WAP"/>
    <property type="match status" value="1"/>
</dbReference>
<feature type="chain" id="PRO_5040835346" description="WAP domain-containing protein" evidence="1">
    <location>
        <begin position="21"/>
        <end position="185"/>
    </location>
</feature>
<sequence>MHSLTLILSILPFLLLALTGFPVNGQIQYTFFQTVGSGSCPSFGSPPAGSRQCTLDSHCTFGAERCCKAASSSGGVVSFCVAVGYVSTLPVQQYVIQQPAQYVVSTAGQSERFQRLTSNGGTFSSGYYNSALKAGVCPTVYTLGCTSVIRRCEADSNCGGTAKCCGNGCGTVCTEPGSLDEYIAA</sequence>
<protein>
    <recommendedName>
        <fullName evidence="2">WAP domain-containing protein</fullName>
    </recommendedName>
</protein>
<dbReference type="OrthoDB" id="6072771at2759"/>
<reference evidence="4" key="1">
    <citation type="submission" date="2017-01" db="EMBL/GenBank/DDBJ databases">
        <title>Comparative genomics of anhydrobiosis in the tardigrade Hypsibius dujardini.</title>
        <authorList>
            <person name="Yoshida Y."/>
            <person name="Koutsovoulos G."/>
            <person name="Laetsch D."/>
            <person name="Stevens L."/>
            <person name="Kumar S."/>
            <person name="Horikawa D."/>
            <person name="Ishino K."/>
            <person name="Komine S."/>
            <person name="Tomita M."/>
            <person name="Blaxter M."/>
            <person name="Arakawa K."/>
        </authorList>
    </citation>
    <scope>NUCLEOTIDE SEQUENCE [LARGE SCALE GENOMIC DNA]</scope>
    <source>
        <strain evidence="4">Z151</strain>
    </source>
</reference>
<dbReference type="EMBL" id="MTYJ01000286">
    <property type="protein sequence ID" value="OWA52781.1"/>
    <property type="molecule type" value="Genomic_DNA"/>
</dbReference>
<dbReference type="GO" id="GO:0030414">
    <property type="term" value="F:peptidase inhibitor activity"/>
    <property type="evidence" value="ECO:0007669"/>
    <property type="project" value="InterPro"/>
</dbReference>
<keyword evidence="1" id="KW-0732">Signal</keyword>
<dbReference type="InterPro" id="IPR036645">
    <property type="entry name" value="Elafin-like_sf"/>
</dbReference>
<dbReference type="InterPro" id="IPR008197">
    <property type="entry name" value="WAP_dom"/>
</dbReference>
<dbReference type="Gene3D" id="4.10.75.10">
    <property type="entry name" value="Elafin-like"/>
    <property type="match status" value="1"/>
</dbReference>
<dbReference type="GO" id="GO:0005576">
    <property type="term" value="C:extracellular region"/>
    <property type="evidence" value="ECO:0007669"/>
    <property type="project" value="InterPro"/>
</dbReference>
<feature type="signal peptide" evidence="1">
    <location>
        <begin position="1"/>
        <end position="20"/>
    </location>
</feature>
<comment type="caution">
    <text evidence="3">The sequence shown here is derived from an EMBL/GenBank/DDBJ whole genome shotgun (WGS) entry which is preliminary data.</text>
</comment>
<accession>A0A9X6NLW8</accession>
<keyword evidence="4" id="KW-1185">Reference proteome</keyword>
<feature type="domain" description="WAP" evidence="2">
    <location>
        <begin position="130"/>
        <end position="177"/>
    </location>
</feature>
<dbReference type="AlphaFoldDB" id="A0A9X6NLW8"/>
<evidence type="ECO:0000313" key="4">
    <source>
        <dbReference type="Proteomes" id="UP000192578"/>
    </source>
</evidence>
<dbReference type="SMART" id="SM00217">
    <property type="entry name" value="WAP"/>
    <property type="match status" value="1"/>
</dbReference>